<feature type="non-terminal residue" evidence="1">
    <location>
        <position position="1"/>
    </location>
</feature>
<comment type="caution">
    <text evidence="1">The sequence shown here is derived from an EMBL/GenBank/DDBJ whole genome shotgun (WGS) entry which is preliminary data.</text>
</comment>
<sequence>GIELISNCKDVFLTSIVIREKEVKILENEMKKGFDFSALQDSQILVNLRDIFYAALELEKQRYEKLLLNKDKENGDNNKDEILPVVYTLKNLFDVVSLGLKQRRIEKSDDPTGAKTLQIYTSLEEFLLMAFDLKQKSVELPLEHLKSELEKVLSNMIAEIKKREEERISERRRHLQV</sequence>
<reference evidence="1 2" key="1">
    <citation type="journal article" date="2019" name="Sci. Rep.">
        <title>Orb-weaving spider Araneus ventricosus genome elucidates the spidroin gene catalogue.</title>
        <authorList>
            <person name="Kono N."/>
            <person name="Nakamura H."/>
            <person name="Ohtoshi R."/>
            <person name="Moran D.A.P."/>
            <person name="Shinohara A."/>
            <person name="Yoshida Y."/>
            <person name="Fujiwara M."/>
            <person name="Mori M."/>
            <person name="Tomita M."/>
            <person name="Arakawa K."/>
        </authorList>
    </citation>
    <scope>NUCLEOTIDE SEQUENCE [LARGE SCALE GENOMIC DNA]</scope>
</reference>
<gene>
    <name evidence="1" type="ORF">AVEN_111666_1</name>
</gene>
<proteinExistence type="predicted"/>
<organism evidence="1 2">
    <name type="scientific">Araneus ventricosus</name>
    <name type="common">Orbweaver spider</name>
    <name type="synonym">Epeira ventricosa</name>
    <dbReference type="NCBI Taxonomy" id="182803"/>
    <lineage>
        <taxon>Eukaryota</taxon>
        <taxon>Metazoa</taxon>
        <taxon>Ecdysozoa</taxon>
        <taxon>Arthropoda</taxon>
        <taxon>Chelicerata</taxon>
        <taxon>Arachnida</taxon>
        <taxon>Araneae</taxon>
        <taxon>Araneomorphae</taxon>
        <taxon>Entelegynae</taxon>
        <taxon>Araneoidea</taxon>
        <taxon>Araneidae</taxon>
        <taxon>Araneus</taxon>
    </lineage>
</organism>
<dbReference type="OrthoDB" id="6436793at2759"/>
<protein>
    <submittedName>
        <fullName evidence="1">Uncharacterized protein</fullName>
    </submittedName>
</protein>
<dbReference type="AlphaFoldDB" id="A0A4Y2ALC7"/>
<evidence type="ECO:0000313" key="1">
    <source>
        <dbReference type="EMBL" id="GBL80039.1"/>
    </source>
</evidence>
<keyword evidence="2" id="KW-1185">Reference proteome</keyword>
<dbReference type="EMBL" id="BGPR01080738">
    <property type="protein sequence ID" value="GBL80039.1"/>
    <property type="molecule type" value="Genomic_DNA"/>
</dbReference>
<evidence type="ECO:0000313" key="2">
    <source>
        <dbReference type="Proteomes" id="UP000499080"/>
    </source>
</evidence>
<dbReference type="Proteomes" id="UP000499080">
    <property type="component" value="Unassembled WGS sequence"/>
</dbReference>
<accession>A0A4Y2ALC7</accession>
<name>A0A4Y2ALC7_ARAVE</name>